<dbReference type="PROSITE" id="PS50931">
    <property type="entry name" value="HTH_LYSR"/>
    <property type="match status" value="1"/>
</dbReference>
<dbReference type="Gene3D" id="3.40.190.10">
    <property type="entry name" value="Periplasmic binding protein-like II"/>
    <property type="match status" value="2"/>
</dbReference>
<proteinExistence type="inferred from homology"/>
<dbReference type="GO" id="GO:0043565">
    <property type="term" value="F:sequence-specific DNA binding"/>
    <property type="evidence" value="ECO:0007669"/>
    <property type="project" value="TreeGrafter"/>
</dbReference>
<dbReference type="Pfam" id="PF03466">
    <property type="entry name" value="LysR_substrate"/>
    <property type="match status" value="1"/>
</dbReference>
<dbReference type="Pfam" id="PF00126">
    <property type="entry name" value="HTH_1"/>
    <property type="match status" value="1"/>
</dbReference>
<dbReference type="PANTHER" id="PTHR30537:SF74">
    <property type="entry name" value="HTH-TYPE TRANSCRIPTIONAL REGULATOR TRPI"/>
    <property type="match status" value="1"/>
</dbReference>
<evidence type="ECO:0000256" key="2">
    <source>
        <dbReference type="ARBA" id="ARBA00023015"/>
    </source>
</evidence>
<dbReference type="SUPFAM" id="SSF53850">
    <property type="entry name" value="Periplasmic binding protein-like II"/>
    <property type="match status" value="1"/>
</dbReference>
<name>A0A952FSQ4_9PROT</name>
<keyword evidence="2" id="KW-0805">Transcription regulation</keyword>
<dbReference type="NCBIfam" id="NF008352">
    <property type="entry name" value="PRK11139.1"/>
    <property type="match status" value="1"/>
</dbReference>
<keyword evidence="4" id="KW-0804">Transcription</keyword>
<dbReference type="InterPro" id="IPR000847">
    <property type="entry name" value="LysR_HTH_N"/>
</dbReference>
<dbReference type="CDD" id="cd08432">
    <property type="entry name" value="PBP2_GcdR_TrpI_HvrB_AmpR_like"/>
    <property type="match status" value="1"/>
</dbReference>
<dbReference type="PRINTS" id="PR00039">
    <property type="entry name" value="HTHLYSR"/>
</dbReference>
<dbReference type="Gene3D" id="1.10.10.10">
    <property type="entry name" value="Winged helix-like DNA-binding domain superfamily/Winged helix DNA-binding domain"/>
    <property type="match status" value="1"/>
</dbReference>
<dbReference type="InterPro" id="IPR036390">
    <property type="entry name" value="WH_DNA-bd_sf"/>
</dbReference>
<feature type="domain" description="HTH lysR-type" evidence="5">
    <location>
        <begin position="6"/>
        <end position="63"/>
    </location>
</feature>
<dbReference type="Proteomes" id="UP000700706">
    <property type="component" value="Unassembled WGS sequence"/>
</dbReference>
<dbReference type="EMBL" id="JAEKLZ010000450">
    <property type="protein sequence ID" value="MBW8728760.1"/>
    <property type="molecule type" value="Genomic_DNA"/>
</dbReference>
<dbReference type="FunFam" id="3.40.190.10:FF:000017">
    <property type="entry name" value="Glycine cleavage system transcriptional activator"/>
    <property type="match status" value="1"/>
</dbReference>
<evidence type="ECO:0000313" key="6">
    <source>
        <dbReference type="EMBL" id="MBW8728760.1"/>
    </source>
</evidence>
<evidence type="ECO:0000259" key="5">
    <source>
        <dbReference type="PROSITE" id="PS50931"/>
    </source>
</evidence>
<accession>A0A952FSQ4</accession>
<evidence type="ECO:0000256" key="3">
    <source>
        <dbReference type="ARBA" id="ARBA00023125"/>
    </source>
</evidence>
<sequence>MGWRLPPLNGVRAFEAAARHRSFTRAAAELSVTQAAVSQQVRRLEDWLSVKLFHRGENSLELTEAGRIYLPLVSGALAGIADATAQIAPGRTAGVLTISTTPSFAAKWLTPRLRGFTAAHPDIDVNVTASLARVDLEGGEADCATRWGQGGWDGLACDRLFAEDSFPVCSPALRDGPPGLRTLDDLRRHTLLHDQSLAPWRDWLRAVGMADVDWVRGLRVSDSSLTIQAAVEGQGVALVVFSLAADDLAAGRLVRPLDLSVRSPASYHFVATTRALRRPIVRAFRDWIVAAAAETGLAPREPDMSSRPAD</sequence>
<keyword evidence="3" id="KW-0238">DNA-binding</keyword>
<dbReference type="InterPro" id="IPR005119">
    <property type="entry name" value="LysR_subst-bd"/>
</dbReference>
<evidence type="ECO:0000256" key="4">
    <source>
        <dbReference type="ARBA" id="ARBA00023163"/>
    </source>
</evidence>
<dbReference type="InterPro" id="IPR036388">
    <property type="entry name" value="WH-like_DNA-bd_sf"/>
</dbReference>
<organism evidence="6 7">
    <name type="scientific">Inquilinus limosus</name>
    <dbReference type="NCBI Taxonomy" id="171674"/>
    <lineage>
        <taxon>Bacteria</taxon>
        <taxon>Pseudomonadati</taxon>
        <taxon>Pseudomonadota</taxon>
        <taxon>Alphaproteobacteria</taxon>
        <taxon>Rhodospirillales</taxon>
        <taxon>Rhodospirillaceae</taxon>
        <taxon>Inquilinus</taxon>
    </lineage>
</organism>
<comment type="caution">
    <text evidence="6">The sequence shown here is derived from an EMBL/GenBank/DDBJ whole genome shotgun (WGS) entry which is preliminary data.</text>
</comment>
<dbReference type="GO" id="GO:0003700">
    <property type="term" value="F:DNA-binding transcription factor activity"/>
    <property type="evidence" value="ECO:0007669"/>
    <property type="project" value="InterPro"/>
</dbReference>
<gene>
    <name evidence="6" type="primary">gcvA</name>
    <name evidence="6" type="ORF">JF625_26885</name>
</gene>
<dbReference type="GO" id="GO:0006351">
    <property type="term" value="P:DNA-templated transcription"/>
    <property type="evidence" value="ECO:0007669"/>
    <property type="project" value="TreeGrafter"/>
</dbReference>
<dbReference type="FunFam" id="1.10.10.10:FF:000038">
    <property type="entry name" value="Glycine cleavage system transcriptional activator"/>
    <property type="match status" value="1"/>
</dbReference>
<dbReference type="PANTHER" id="PTHR30537">
    <property type="entry name" value="HTH-TYPE TRANSCRIPTIONAL REGULATOR"/>
    <property type="match status" value="1"/>
</dbReference>
<dbReference type="AlphaFoldDB" id="A0A952FSQ4"/>
<reference evidence="6" key="1">
    <citation type="submission" date="2020-06" db="EMBL/GenBank/DDBJ databases">
        <title>Stable isotope informed genome-resolved metagenomics uncovers potential trophic interactions in rhizosphere soil.</title>
        <authorList>
            <person name="Starr E.P."/>
            <person name="Shi S."/>
            <person name="Blazewicz S.J."/>
            <person name="Koch B.J."/>
            <person name="Probst A.J."/>
            <person name="Hungate B.A."/>
            <person name="Pett-Ridge J."/>
            <person name="Firestone M.K."/>
            <person name="Banfield J.F."/>
        </authorList>
    </citation>
    <scope>NUCLEOTIDE SEQUENCE</scope>
    <source>
        <strain evidence="6">YM_69_17</strain>
    </source>
</reference>
<comment type="similarity">
    <text evidence="1">Belongs to the LysR transcriptional regulatory family.</text>
</comment>
<dbReference type="SUPFAM" id="SSF46785">
    <property type="entry name" value="Winged helix' DNA-binding domain"/>
    <property type="match status" value="1"/>
</dbReference>
<evidence type="ECO:0000313" key="7">
    <source>
        <dbReference type="Proteomes" id="UP000700706"/>
    </source>
</evidence>
<protein>
    <submittedName>
        <fullName evidence="6">Transcriptional regulator GcvA</fullName>
    </submittedName>
</protein>
<evidence type="ECO:0000256" key="1">
    <source>
        <dbReference type="ARBA" id="ARBA00009437"/>
    </source>
</evidence>
<dbReference type="InterPro" id="IPR058163">
    <property type="entry name" value="LysR-type_TF_proteobact-type"/>
</dbReference>